<reference evidence="1 2" key="1">
    <citation type="submission" date="2017-03" db="EMBL/GenBank/DDBJ databases">
        <title>Paenibacillus larvae genome sequencing.</title>
        <authorList>
            <person name="Dingman D.W."/>
        </authorList>
    </citation>
    <scope>NUCLEOTIDE SEQUENCE [LARGE SCALE GENOMIC DNA]</scope>
    <source>
        <strain evidence="1 2">SAG 10367</strain>
    </source>
</reference>
<proteinExistence type="predicted"/>
<dbReference type="Proteomes" id="UP000192727">
    <property type="component" value="Chromosome"/>
</dbReference>
<dbReference type="AlphaFoldDB" id="A0A1V0UMY7"/>
<evidence type="ECO:0000313" key="2">
    <source>
        <dbReference type="Proteomes" id="UP000192727"/>
    </source>
</evidence>
<dbReference type="EMBL" id="CP020557">
    <property type="protein sequence ID" value="ARF66633.1"/>
    <property type="molecule type" value="Genomic_DNA"/>
</dbReference>
<name>A0A1V0UMY7_9BACL</name>
<evidence type="ECO:0000313" key="1">
    <source>
        <dbReference type="EMBL" id="ARF66633.1"/>
    </source>
</evidence>
<protein>
    <submittedName>
        <fullName evidence="1">Uncharacterized protein</fullName>
    </submittedName>
</protein>
<sequence>MLTLVKLVIMTYIHNAIMSMKSIQLGDVYDKDGQRLRPLNKPVPSVNVEPSGLAFGLINLGGTASKSALVPKR</sequence>
<organism evidence="1 2">
    <name type="scientific">Paenibacillus larvae subsp. pulvifaciens</name>
    <dbReference type="NCBI Taxonomy" id="1477"/>
    <lineage>
        <taxon>Bacteria</taxon>
        <taxon>Bacillati</taxon>
        <taxon>Bacillota</taxon>
        <taxon>Bacilli</taxon>
        <taxon>Bacillales</taxon>
        <taxon>Paenibacillaceae</taxon>
        <taxon>Paenibacillus</taxon>
    </lineage>
</organism>
<accession>A0A1V0UMY7</accession>
<gene>
    <name evidence="1" type="ORF">B7C51_00690</name>
</gene>